<dbReference type="Gene3D" id="1.10.287.130">
    <property type="match status" value="1"/>
</dbReference>
<dbReference type="SUPFAM" id="SSF55874">
    <property type="entry name" value="ATPase domain of HSP90 chaperone/DNA topoisomerase II/histidine kinase"/>
    <property type="match status" value="1"/>
</dbReference>
<feature type="domain" description="Histidine kinase" evidence="9">
    <location>
        <begin position="85"/>
        <end position="302"/>
    </location>
</feature>
<dbReference type="CDD" id="cd00082">
    <property type="entry name" value="HisKA"/>
    <property type="match status" value="1"/>
</dbReference>
<dbReference type="PRINTS" id="PR00344">
    <property type="entry name" value="BCTRLSENSOR"/>
</dbReference>
<dbReference type="Gene3D" id="3.40.50.2300">
    <property type="match status" value="1"/>
</dbReference>
<dbReference type="Pfam" id="PF00512">
    <property type="entry name" value="HisKA"/>
    <property type="match status" value="1"/>
</dbReference>
<gene>
    <name evidence="11" type="ORF">CR105_06210</name>
</gene>
<organism evidence="11 12">
    <name type="scientific">Massilia eurypsychrophila</name>
    <dbReference type="NCBI Taxonomy" id="1485217"/>
    <lineage>
        <taxon>Bacteria</taxon>
        <taxon>Pseudomonadati</taxon>
        <taxon>Pseudomonadota</taxon>
        <taxon>Betaproteobacteria</taxon>
        <taxon>Burkholderiales</taxon>
        <taxon>Oxalobacteraceae</taxon>
        <taxon>Telluria group</taxon>
        <taxon>Massilia</taxon>
    </lineage>
</organism>
<evidence type="ECO:0000256" key="4">
    <source>
        <dbReference type="ARBA" id="ARBA00022553"/>
    </source>
</evidence>
<dbReference type="InterPro" id="IPR003594">
    <property type="entry name" value="HATPase_dom"/>
</dbReference>
<evidence type="ECO:0000256" key="1">
    <source>
        <dbReference type="ARBA" id="ARBA00000085"/>
    </source>
</evidence>
<dbReference type="Pfam" id="PF02518">
    <property type="entry name" value="HATPase_c"/>
    <property type="match status" value="1"/>
</dbReference>
<dbReference type="AlphaFoldDB" id="A0A2G8TI85"/>
<dbReference type="GO" id="GO:0000155">
    <property type="term" value="F:phosphorelay sensor kinase activity"/>
    <property type="evidence" value="ECO:0007669"/>
    <property type="project" value="InterPro"/>
</dbReference>
<evidence type="ECO:0000313" key="12">
    <source>
        <dbReference type="Proteomes" id="UP000230390"/>
    </source>
</evidence>
<dbReference type="RefSeq" id="WP_099787579.1">
    <property type="nucleotide sequence ID" value="NZ_JBHLYV010000029.1"/>
</dbReference>
<dbReference type="SMART" id="SM00448">
    <property type="entry name" value="REC"/>
    <property type="match status" value="1"/>
</dbReference>
<keyword evidence="6 11" id="KW-0418">Kinase</keyword>
<feature type="region of interest" description="Disordered" evidence="8">
    <location>
        <begin position="1"/>
        <end position="34"/>
    </location>
</feature>
<dbReference type="EMBL" id="PDOC01000003">
    <property type="protein sequence ID" value="PIL45669.1"/>
    <property type="molecule type" value="Genomic_DNA"/>
</dbReference>
<dbReference type="FunFam" id="3.30.565.10:FF:000006">
    <property type="entry name" value="Sensor histidine kinase WalK"/>
    <property type="match status" value="1"/>
</dbReference>
<accession>A0A2G8TI85</accession>
<dbReference type="InterPro" id="IPR036890">
    <property type="entry name" value="HATPase_C_sf"/>
</dbReference>
<reference evidence="11 12" key="1">
    <citation type="submission" date="2017-10" db="EMBL/GenBank/DDBJ databases">
        <title>Massilia psychrophilum sp. nov., a novel purple-pigmented bacterium isolated from Tianshan glacier, Xinjiang Municipality, China.</title>
        <authorList>
            <person name="Wang H."/>
        </authorList>
    </citation>
    <scope>NUCLEOTIDE SEQUENCE [LARGE SCALE GENOMIC DNA]</scope>
    <source>
        <strain evidence="11 12">JCM 30074</strain>
    </source>
</reference>
<dbReference type="Proteomes" id="UP000230390">
    <property type="component" value="Unassembled WGS sequence"/>
</dbReference>
<comment type="subcellular location">
    <subcellularLocation>
        <location evidence="2">Cell inner membrane</location>
        <topology evidence="2">Multi-pass membrane protein</topology>
    </subcellularLocation>
</comment>
<dbReference type="PANTHER" id="PTHR43047">
    <property type="entry name" value="TWO-COMPONENT HISTIDINE PROTEIN KINASE"/>
    <property type="match status" value="1"/>
</dbReference>
<dbReference type="InterPro" id="IPR036097">
    <property type="entry name" value="HisK_dim/P_sf"/>
</dbReference>
<dbReference type="PROSITE" id="PS50109">
    <property type="entry name" value="HIS_KIN"/>
    <property type="match status" value="1"/>
</dbReference>
<name>A0A2G8TI85_9BURK</name>
<comment type="catalytic activity">
    <reaction evidence="1">
        <text>ATP + protein L-histidine = ADP + protein N-phospho-L-histidine.</text>
        <dbReference type="EC" id="2.7.13.3"/>
    </reaction>
</comment>
<feature type="domain" description="Response regulatory" evidence="10">
    <location>
        <begin position="320"/>
        <end position="436"/>
    </location>
</feature>
<dbReference type="CDD" id="cd00075">
    <property type="entry name" value="HATPase"/>
    <property type="match status" value="1"/>
</dbReference>
<protein>
    <recommendedName>
        <fullName evidence="3">histidine kinase</fullName>
        <ecNumber evidence="3">2.7.13.3</ecNumber>
    </recommendedName>
</protein>
<dbReference type="Gene3D" id="3.30.565.10">
    <property type="entry name" value="Histidine kinase-like ATPase, C-terminal domain"/>
    <property type="match status" value="1"/>
</dbReference>
<evidence type="ECO:0000256" key="2">
    <source>
        <dbReference type="ARBA" id="ARBA00004429"/>
    </source>
</evidence>
<dbReference type="SMART" id="SM00388">
    <property type="entry name" value="HisKA"/>
    <property type="match status" value="1"/>
</dbReference>
<dbReference type="OrthoDB" id="9768069at2"/>
<dbReference type="EC" id="2.7.13.3" evidence="3"/>
<evidence type="ECO:0000256" key="6">
    <source>
        <dbReference type="ARBA" id="ARBA00022777"/>
    </source>
</evidence>
<evidence type="ECO:0000259" key="9">
    <source>
        <dbReference type="PROSITE" id="PS50109"/>
    </source>
</evidence>
<evidence type="ECO:0000256" key="5">
    <source>
        <dbReference type="ARBA" id="ARBA00022679"/>
    </source>
</evidence>
<evidence type="ECO:0000313" key="11">
    <source>
        <dbReference type="EMBL" id="PIL45669.1"/>
    </source>
</evidence>
<sequence length="437" mass="46105">MAGRKEFPKGYAMPTDLDSLSEGNAQLLSPSDQRHARDELELVSLRATVVRLLEEIGVGSGPAPAQRLPDPADVATLPQAEFLSMLAHELRNPLQSMAMANQLLSGTAQVSAAAVQAHAVLDRQIGHMSRMLDDLLDASRAASGKIVLKIAPVRLRDVINSALETSHPYVHSRQQQLRVDLPEDVTVSGDLIRLGQVFSNLVINASQFSDTGGRIAIAAACHGDLVEITVSDDGAGIPAELQPYIFDMFTQGHRTLERAPGGLGIGLSLVRTIVRLHGGTSAVTSAGDGAGSSFRITLPIAPMPPAAVPAQTKGGAARRKILIIEDNVDANELMAMLLEMAGHEVTSSFDGVDGLRVALAGQFDIVLCDLGLPGLTGLEVVAALKAARPDDAPFAVATTGYSDGPQRDLARAAGFDHYLVKPLDMPALHRVLAEYAA</sequence>
<feature type="modified residue" description="4-aspartylphosphate" evidence="7">
    <location>
        <position position="369"/>
    </location>
</feature>
<dbReference type="GO" id="GO:0009927">
    <property type="term" value="F:histidine phosphotransfer kinase activity"/>
    <property type="evidence" value="ECO:0007669"/>
    <property type="project" value="TreeGrafter"/>
</dbReference>
<evidence type="ECO:0000256" key="7">
    <source>
        <dbReference type="PROSITE-ProRule" id="PRU00169"/>
    </source>
</evidence>
<keyword evidence="12" id="KW-1185">Reference proteome</keyword>
<dbReference type="InterPro" id="IPR003661">
    <property type="entry name" value="HisK_dim/P_dom"/>
</dbReference>
<dbReference type="InterPro" id="IPR011006">
    <property type="entry name" value="CheY-like_superfamily"/>
</dbReference>
<dbReference type="SUPFAM" id="SSF47384">
    <property type="entry name" value="Homodimeric domain of signal transducing histidine kinase"/>
    <property type="match status" value="1"/>
</dbReference>
<evidence type="ECO:0000259" key="10">
    <source>
        <dbReference type="PROSITE" id="PS50110"/>
    </source>
</evidence>
<dbReference type="InterPro" id="IPR004358">
    <property type="entry name" value="Sig_transdc_His_kin-like_C"/>
</dbReference>
<keyword evidence="4 7" id="KW-0597">Phosphoprotein</keyword>
<evidence type="ECO:0000256" key="3">
    <source>
        <dbReference type="ARBA" id="ARBA00012438"/>
    </source>
</evidence>
<dbReference type="SUPFAM" id="SSF52172">
    <property type="entry name" value="CheY-like"/>
    <property type="match status" value="1"/>
</dbReference>
<dbReference type="PROSITE" id="PS50110">
    <property type="entry name" value="RESPONSE_REGULATORY"/>
    <property type="match status" value="1"/>
</dbReference>
<dbReference type="InterPro" id="IPR005467">
    <property type="entry name" value="His_kinase_dom"/>
</dbReference>
<dbReference type="PANTHER" id="PTHR43047:SF72">
    <property type="entry name" value="OSMOSENSING HISTIDINE PROTEIN KINASE SLN1"/>
    <property type="match status" value="1"/>
</dbReference>
<proteinExistence type="predicted"/>
<dbReference type="SMART" id="SM00387">
    <property type="entry name" value="HATPase_c"/>
    <property type="match status" value="1"/>
</dbReference>
<keyword evidence="5" id="KW-0808">Transferase</keyword>
<feature type="compositionally biased region" description="Polar residues" evidence="8">
    <location>
        <begin position="21"/>
        <end position="31"/>
    </location>
</feature>
<dbReference type="GO" id="GO:0005886">
    <property type="term" value="C:plasma membrane"/>
    <property type="evidence" value="ECO:0007669"/>
    <property type="project" value="UniProtKB-SubCell"/>
</dbReference>
<evidence type="ECO:0000256" key="8">
    <source>
        <dbReference type="SAM" id="MobiDB-lite"/>
    </source>
</evidence>
<comment type="caution">
    <text evidence="11">The sequence shown here is derived from an EMBL/GenBank/DDBJ whole genome shotgun (WGS) entry which is preliminary data.</text>
</comment>
<dbReference type="Pfam" id="PF00072">
    <property type="entry name" value="Response_reg"/>
    <property type="match status" value="1"/>
</dbReference>
<dbReference type="InterPro" id="IPR001789">
    <property type="entry name" value="Sig_transdc_resp-reg_receiver"/>
</dbReference>